<dbReference type="EMBL" id="CP022278">
    <property type="protein sequence ID" value="ASK28402.1"/>
    <property type="molecule type" value="Genomic_DNA"/>
</dbReference>
<dbReference type="PROSITE" id="PS51257">
    <property type="entry name" value="PROKAR_LIPOPROTEIN"/>
    <property type="match status" value="1"/>
</dbReference>
<gene>
    <name evidence="3" type="ORF">BG910_01975</name>
</gene>
<evidence type="ECO:0000256" key="1">
    <source>
        <dbReference type="SAM" id="MobiDB-lite"/>
    </source>
</evidence>
<dbReference type="KEGG" id="nei:BG910_01975"/>
<dbReference type="OrthoDB" id="8595550at2"/>
<organism evidence="3 4">
    <name type="scientific">Neisseria chenwenguii</name>
    <dbReference type="NCBI Taxonomy" id="1853278"/>
    <lineage>
        <taxon>Bacteria</taxon>
        <taxon>Pseudomonadati</taxon>
        <taxon>Pseudomonadota</taxon>
        <taxon>Betaproteobacteria</taxon>
        <taxon>Neisseriales</taxon>
        <taxon>Neisseriaceae</taxon>
        <taxon>Neisseria</taxon>
    </lineage>
</organism>
<protein>
    <submittedName>
        <fullName evidence="3">Prokaryotic membrane lipolipid attachment site family protein</fullName>
    </submittedName>
</protein>
<evidence type="ECO:0000313" key="4">
    <source>
        <dbReference type="Proteomes" id="UP000198238"/>
    </source>
</evidence>
<keyword evidence="2" id="KW-0732">Signal</keyword>
<feature type="signal peptide" evidence="2">
    <location>
        <begin position="1"/>
        <end position="15"/>
    </location>
</feature>
<sequence>MKKQIILLSALAALAGCETLQFPMMGEVPLRPTNVKPKPVPSKGKSSEAPASFRLASSHWSDVSKIRDEATRLSYQVSQGKLTKVQAAQYLNRFRIQQVGRNSVDDSMYEVYLRSAVDSQRGEITTEQSKLYIQNALKGWQQRWKNMNGKPDNPAFTNFLMEVMRMSPLQ</sequence>
<proteinExistence type="predicted"/>
<keyword evidence="4" id="KW-1185">Reference proteome</keyword>
<feature type="region of interest" description="Disordered" evidence="1">
    <location>
        <begin position="32"/>
        <end position="51"/>
    </location>
</feature>
<reference evidence="3 4" key="1">
    <citation type="submission" date="2017-06" db="EMBL/GenBank/DDBJ databases">
        <title>Neisseria chenwenguii sp. nov., isolated from the intestinal contents of Tibetan Plateau Pika in Yushu, Qinghai Province, China.</title>
        <authorList>
            <person name="Zhang G."/>
        </authorList>
    </citation>
    <scope>NUCLEOTIDE SEQUENCE [LARGE SCALE GENOMIC DNA]</scope>
    <source>
        <strain evidence="3 4">10023</strain>
    </source>
</reference>
<feature type="compositionally biased region" description="Low complexity" evidence="1">
    <location>
        <begin position="35"/>
        <end position="44"/>
    </location>
</feature>
<evidence type="ECO:0000313" key="3">
    <source>
        <dbReference type="EMBL" id="ASK28402.1"/>
    </source>
</evidence>
<name>A0A220S4Q2_9NEIS</name>
<dbReference type="AlphaFoldDB" id="A0A220S4Q2"/>
<dbReference type="Proteomes" id="UP000198238">
    <property type="component" value="Chromosome"/>
</dbReference>
<accession>A0A220S4Q2</accession>
<evidence type="ECO:0000256" key="2">
    <source>
        <dbReference type="SAM" id="SignalP"/>
    </source>
</evidence>
<feature type="chain" id="PRO_5044270246" evidence="2">
    <location>
        <begin position="16"/>
        <end position="170"/>
    </location>
</feature>